<proteinExistence type="predicted"/>
<dbReference type="Proteomes" id="UP000664771">
    <property type="component" value="Unassembled WGS sequence"/>
</dbReference>
<accession>A0ABS3M1N3</accession>
<dbReference type="EMBL" id="JAFVMF010000040">
    <property type="protein sequence ID" value="MBO1361996.1"/>
    <property type="molecule type" value="Genomic_DNA"/>
</dbReference>
<evidence type="ECO:0000313" key="3">
    <source>
        <dbReference type="Proteomes" id="UP000664771"/>
    </source>
</evidence>
<organism evidence="2 3">
    <name type="scientific">Acetobacter sacchari</name>
    <dbReference type="NCBI Taxonomy" id="2661687"/>
    <lineage>
        <taxon>Bacteria</taxon>
        <taxon>Pseudomonadati</taxon>
        <taxon>Pseudomonadota</taxon>
        <taxon>Alphaproteobacteria</taxon>
        <taxon>Acetobacterales</taxon>
        <taxon>Acetobacteraceae</taxon>
        <taxon>Acetobacter</taxon>
    </lineage>
</organism>
<name>A0ABS3M1N3_9PROT</name>
<evidence type="ECO:0000313" key="2">
    <source>
        <dbReference type="EMBL" id="MBO1361996.1"/>
    </source>
</evidence>
<dbReference type="RefSeq" id="WP_207884069.1">
    <property type="nucleotide sequence ID" value="NZ_JAFVMF010000040.1"/>
</dbReference>
<sequence>MKERSPFITGSVKEIRHRPNRENRKEQSGAVDLAKNRAQIERDIAQHFMDAGVHSTAAFIRARDIFDEVRDWVRAQDEMHRKEMGHV</sequence>
<keyword evidence="3" id="KW-1185">Reference proteome</keyword>
<reference evidence="2 3" key="1">
    <citation type="submission" date="2021-03" db="EMBL/GenBank/DDBJ databases">
        <title>The complete genome sequence of Acetobacter sacchari TBRC 11175.</title>
        <authorList>
            <person name="Charoenyingcharoen P."/>
            <person name="Yukphan P."/>
        </authorList>
    </citation>
    <scope>NUCLEOTIDE SEQUENCE [LARGE SCALE GENOMIC DNA]</scope>
    <source>
        <strain evidence="2 3">TBRC 11175</strain>
    </source>
</reference>
<evidence type="ECO:0000256" key="1">
    <source>
        <dbReference type="SAM" id="MobiDB-lite"/>
    </source>
</evidence>
<feature type="region of interest" description="Disordered" evidence="1">
    <location>
        <begin position="1"/>
        <end position="34"/>
    </location>
</feature>
<protein>
    <submittedName>
        <fullName evidence="2">Uncharacterized protein</fullName>
    </submittedName>
</protein>
<comment type="caution">
    <text evidence="2">The sequence shown here is derived from an EMBL/GenBank/DDBJ whole genome shotgun (WGS) entry which is preliminary data.</text>
</comment>
<gene>
    <name evidence="2" type="ORF">J2D73_19630</name>
</gene>